<dbReference type="AlphaFoldDB" id="A0A7C3QUG6"/>
<dbReference type="SUPFAM" id="SSF51735">
    <property type="entry name" value="NAD(P)-binding Rossmann-fold domains"/>
    <property type="match status" value="1"/>
</dbReference>
<feature type="domain" description="NAD-dependent epimerase/dehydratase" evidence="2">
    <location>
        <begin position="4"/>
        <end position="236"/>
    </location>
</feature>
<sequence length="313" mass="34634">MQKIVVGGGCGFVGSNLVSRILEGGVRVVALDNLSTGHPQRIRNDRYQFQKGDLNSPRFVRGFFQDQRPDCYIHVAGMADPLSGEKDPVLDIEKSVFPFLNVLRSLEESGGAGHIILISTGEVFGSGNTPSPDETESPFPDSSYGVSYLAMEHYLSVYARKLKVPYTIVRLSPVYGPGQSLEGETGQMTFWVRALFRQDKGEIPRLTGNGMRVRDFIFVQDAVDAIFAIALEKKEGIFHLGAGTSFSERDIFSKIRDVAGVPVDISYENAYALGPQKRILGYNRLESEILWAPTTNLTDGIAETVSWFQRWLG</sequence>
<dbReference type="Pfam" id="PF01370">
    <property type="entry name" value="Epimerase"/>
    <property type="match status" value="1"/>
</dbReference>
<organism evidence="3">
    <name type="scientific">Leptospirillum ferriphilum</name>
    <dbReference type="NCBI Taxonomy" id="178606"/>
    <lineage>
        <taxon>Bacteria</taxon>
        <taxon>Pseudomonadati</taxon>
        <taxon>Nitrospirota</taxon>
        <taxon>Nitrospiria</taxon>
        <taxon>Nitrospirales</taxon>
        <taxon>Nitrospiraceae</taxon>
        <taxon>Leptospirillum</taxon>
    </lineage>
</organism>
<dbReference type="InterPro" id="IPR036291">
    <property type="entry name" value="NAD(P)-bd_dom_sf"/>
</dbReference>
<dbReference type="Gene3D" id="3.40.50.720">
    <property type="entry name" value="NAD(P)-binding Rossmann-like Domain"/>
    <property type="match status" value="1"/>
</dbReference>
<evidence type="ECO:0000313" key="3">
    <source>
        <dbReference type="EMBL" id="HFT93951.1"/>
    </source>
</evidence>
<evidence type="ECO:0000259" key="2">
    <source>
        <dbReference type="Pfam" id="PF01370"/>
    </source>
</evidence>
<dbReference type="InterPro" id="IPR001509">
    <property type="entry name" value="Epimerase_deHydtase"/>
</dbReference>
<gene>
    <name evidence="3" type="ORF">ENX03_08485</name>
</gene>
<dbReference type="PANTHER" id="PTHR43000">
    <property type="entry name" value="DTDP-D-GLUCOSE 4,6-DEHYDRATASE-RELATED"/>
    <property type="match status" value="1"/>
</dbReference>
<protein>
    <submittedName>
        <fullName evidence="3">NAD-dependent epimerase/dehydratase family protein</fullName>
    </submittedName>
</protein>
<dbReference type="Gene3D" id="3.90.25.10">
    <property type="entry name" value="UDP-galactose 4-epimerase, domain 1"/>
    <property type="match status" value="1"/>
</dbReference>
<evidence type="ECO:0000256" key="1">
    <source>
        <dbReference type="ARBA" id="ARBA00007637"/>
    </source>
</evidence>
<comment type="caution">
    <text evidence="3">The sequence shown here is derived from an EMBL/GenBank/DDBJ whole genome shotgun (WGS) entry which is preliminary data.</text>
</comment>
<comment type="similarity">
    <text evidence="1">Belongs to the NAD(P)-dependent epimerase/dehydratase family.</text>
</comment>
<accession>A0A7C3QUG6</accession>
<reference evidence="3" key="1">
    <citation type="journal article" date="2020" name="mSystems">
        <title>Genome- and Community-Level Interaction Insights into Carbon Utilization and Element Cycling Functions of Hydrothermarchaeota in Hydrothermal Sediment.</title>
        <authorList>
            <person name="Zhou Z."/>
            <person name="Liu Y."/>
            <person name="Xu W."/>
            <person name="Pan J."/>
            <person name="Luo Z.H."/>
            <person name="Li M."/>
        </authorList>
    </citation>
    <scope>NUCLEOTIDE SEQUENCE [LARGE SCALE GENOMIC DNA]</scope>
    <source>
        <strain evidence="3">SpSt-902</strain>
    </source>
</reference>
<name>A0A7C3QUG6_9BACT</name>
<proteinExistence type="inferred from homology"/>
<dbReference type="EMBL" id="DTMM01000181">
    <property type="protein sequence ID" value="HFT93951.1"/>
    <property type="molecule type" value="Genomic_DNA"/>
</dbReference>